<feature type="transmembrane region" description="Helical" evidence="1">
    <location>
        <begin position="101"/>
        <end position="121"/>
    </location>
</feature>
<dbReference type="STRING" id="1855823.MCCS_08660"/>
<evidence type="ECO:0000313" key="3">
    <source>
        <dbReference type="EMBL" id="ARQ06513.1"/>
    </source>
</evidence>
<evidence type="ECO:0000313" key="4">
    <source>
        <dbReference type="Proteomes" id="UP000194154"/>
    </source>
</evidence>
<reference evidence="3 4" key="1">
    <citation type="journal article" date="2017" name="Int. J. Syst. Evol. Microbiol.">
        <title>Macrococcus canis sp. nov., a skin bacterium associated with infections in dogs.</title>
        <authorList>
            <person name="Gobeli Brawand S."/>
            <person name="Cotting K."/>
            <person name="Gomez-Sanz E."/>
            <person name="Collaud A."/>
            <person name="Thomann A."/>
            <person name="Brodard I."/>
            <person name="Rodriguez-Campos S."/>
            <person name="Strauss C."/>
            <person name="Perreten V."/>
        </authorList>
    </citation>
    <scope>NUCLEOTIDE SEQUENCE [LARGE SCALE GENOMIC DNA]</scope>
    <source>
        <strain evidence="3 4">KM45013</strain>
    </source>
</reference>
<keyword evidence="1" id="KW-1133">Transmembrane helix</keyword>
<dbReference type="Proteomes" id="UP000194154">
    <property type="component" value="Chromosome"/>
</dbReference>
<dbReference type="GO" id="GO:0004175">
    <property type="term" value="F:endopeptidase activity"/>
    <property type="evidence" value="ECO:0007669"/>
    <property type="project" value="UniProtKB-ARBA"/>
</dbReference>
<dbReference type="Pfam" id="PF02517">
    <property type="entry name" value="Rce1-like"/>
    <property type="match status" value="1"/>
</dbReference>
<protein>
    <submittedName>
        <fullName evidence="3">CAAX amino terminal protease self-immunity</fullName>
    </submittedName>
</protein>
<keyword evidence="4" id="KW-1185">Reference proteome</keyword>
<dbReference type="OrthoDB" id="2412258at2"/>
<dbReference type="GO" id="GO:0006508">
    <property type="term" value="P:proteolysis"/>
    <property type="evidence" value="ECO:0007669"/>
    <property type="project" value="UniProtKB-KW"/>
</dbReference>
<keyword evidence="3" id="KW-0378">Hydrolase</keyword>
<name>A0A1W7AA48_9STAP</name>
<feature type="transmembrane region" description="Helical" evidence="1">
    <location>
        <begin position="62"/>
        <end position="81"/>
    </location>
</feature>
<dbReference type="InterPro" id="IPR003675">
    <property type="entry name" value="Rce1/LyrA-like_dom"/>
</dbReference>
<dbReference type="RefSeq" id="WP_086042177.1">
    <property type="nucleotide sequence ID" value="NZ_CBCRZA010000001.1"/>
</dbReference>
<gene>
    <name evidence="3" type="ORF">MCCS_08660</name>
</gene>
<accession>A0A1W7AA48</accession>
<proteinExistence type="predicted"/>
<dbReference type="EMBL" id="CP021059">
    <property type="protein sequence ID" value="ARQ06513.1"/>
    <property type="molecule type" value="Genomic_DNA"/>
</dbReference>
<evidence type="ECO:0000259" key="2">
    <source>
        <dbReference type="Pfam" id="PF02517"/>
    </source>
</evidence>
<feature type="transmembrane region" description="Helical" evidence="1">
    <location>
        <begin position="157"/>
        <end position="175"/>
    </location>
</feature>
<sequence>MKKVDRALIVLFAIYAFMHVVLLLLRDETQVFWYVYTGLLLFSSLGYIFYERNITSKRLMTSIGVGVITSVIIILIYHVLLQMNIALSFTALLSELVAMGVYYKWQLIITLVVAVPLHELFMRALLQDNLSRYMHPVAAAVISSLLSALLFSYAVNINVVAMLLIIQLVLSFSYLYTKRLITPVLGAVIAIIALIIIYGQ</sequence>
<feature type="transmembrane region" description="Helical" evidence="1">
    <location>
        <begin position="31"/>
        <end position="50"/>
    </location>
</feature>
<keyword evidence="1" id="KW-0812">Transmembrane</keyword>
<evidence type="ECO:0000256" key="1">
    <source>
        <dbReference type="SAM" id="Phobius"/>
    </source>
</evidence>
<dbReference type="GO" id="GO:0080120">
    <property type="term" value="P:CAAX-box protein maturation"/>
    <property type="evidence" value="ECO:0007669"/>
    <property type="project" value="UniProtKB-ARBA"/>
</dbReference>
<feature type="transmembrane region" description="Helical" evidence="1">
    <location>
        <begin position="7"/>
        <end position="25"/>
    </location>
</feature>
<dbReference type="GeneID" id="35294999"/>
<feature type="domain" description="CAAX prenyl protease 2/Lysostaphin resistance protein A-like" evidence="2">
    <location>
        <begin position="105"/>
        <end position="185"/>
    </location>
</feature>
<keyword evidence="1" id="KW-0472">Membrane</keyword>
<feature type="transmembrane region" description="Helical" evidence="1">
    <location>
        <begin position="180"/>
        <end position="199"/>
    </location>
</feature>
<organism evidence="3 4">
    <name type="scientific">Macrococcoides canis</name>
    <dbReference type="NCBI Taxonomy" id="1855823"/>
    <lineage>
        <taxon>Bacteria</taxon>
        <taxon>Bacillati</taxon>
        <taxon>Bacillota</taxon>
        <taxon>Bacilli</taxon>
        <taxon>Bacillales</taxon>
        <taxon>Staphylococcaceae</taxon>
        <taxon>Macrococcoides</taxon>
    </lineage>
</organism>
<dbReference type="KEGG" id="mcak:MCCS_08660"/>
<keyword evidence="3" id="KW-0645">Protease</keyword>
<dbReference type="AlphaFoldDB" id="A0A1W7AA48"/>